<evidence type="ECO:0000313" key="2">
    <source>
        <dbReference type="Proteomes" id="UP001500393"/>
    </source>
</evidence>
<protein>
    <submittedName>
        <fullName evidence="1">Uncharacterized protein</fullName>
    </submittedName>
</protein>
<name>A0ABN2DRL4_9ACTN</name>
<organism evidence="1 2">
    <name type="scientific">Kribbella sancticallisti</name>
    <dbReference type="NCBI Taxonomy" id="460087"/>
    <lineage>
        <taxon>Bacteria</taxon>
        <taxon>Bacillati</taxon>
        <taxon>Actinomycetota</taxon>
        <taxon>Actinomycetes</taxon>
        <taxon>Propionibacteriales</taxon>
        <taxon>Kribbellaceae</taxon>
        <taxon>Kribbella</taxon>
    </lineage>
</organism>
<evidence type="ECO:0000313" key="1">
    <source>
        <dbReference type="EMBL" id="GAA1582434.1"/>
    </source>
</evidence>
<keyword evidence="2" id="KW-1185">Reference proteome</keyword>
<proteinExistence type="predicted"/>
<accession>A0ABN2DRL4</accession>
<dbReference type="EMBL" id="BAAAOS010000022">
    <property type="protein sequence ID" value="GAA1582434.1"/>
    <property type="molecule type" value="Genomic_DNA"/>
</dbReference>
<gene>
    <name evidence="1" type="ORF">GCM10009789_40250</name>
</gene>
<dbReference type="Proteomes" id="UP001500393">
    <property type="component" value="Unassembled WGS sequence"/>
</dbReference>
<reference evidence="1 2" key="1">
    <citation type="journal article" date="2019" name="Int. J. Syst. Evol. Microbiol.">
        <title>The Global Catalogue of Microorganisms (GCM) 10K type strain sequencing project: providing services to taxonomists for standard genome sequencing and annotation.</title>
        <authorList>
            <consortium name="The Broad Institute Genomics Platform"/>
            <consortium name="The Broad Institute Genome Sequencing Center for Infectious Disease"/>
            <person name="Wu L."/>
            <person name="Ma J."/>
        </authorList>
    </citation>
    <scope>NUCLEOTIDE SEQUENCE [LARGE SCALE GENOMIC DNA]</scope>
    <source>
        <strain evidence="1 2">JCM 14969</strain>
    </source>
</reference>
<comment type="caution">
    <text evidence="1">The sequence shown here is derived from an EMBL/GenBank/DDBJ whole genome shotgun (WGS) entry which is preliminary data.</text>
</comment>
<sequence length="312" mass="31445">MYVGSAVVLIGFALTACGTEVTPPSGASDATPSVAPTVPRGAVPPAPATAAFEDRARAVAEAVRAAGIPKPPAGIFLHSSRTPELAFDSTEQKLAWSAGKVVVAPGVRLGSGGSSRIDFADGSSLPVSVVNARPALTGEIGSTQSNCRGIPASSCTLTITAASLGTAEVVTSRGPATVPAWSFTAKGLSRKVVVVAVSKNVLKTPAMPVPPPGLADPAPGLLHAASLTRIEGSTLTFSLSHGDCDRDLRAHVLEFDDLVVIGGSHDEPPAGTACTLALRRTVAVVALTAPLGDRAVVSASTGIRLFLNPQVN</sequence>